<comment type="function">
    <text evidence="1">Iron-sulfur subunit of the cytochrome bc1 complex, an essential component of the respiratory electron transport chain required for ATP synthesis. The bc1 complex catalyzes the oxidation of menaquinol and the reduction of cytochrome c in the respiratory chain. The bc1 complex operates through a Q-cycle mechanism that couples electron transfer to generation of the proton gradient that drives ATP synthesis.</text>
</comment>
<evidence type="ECO:0000256" key="2">
    <source>
        <dbReference type="ARBA" id="ARBA00015816"/>
    </source>
</evidence>
<dbReference type="SUPFAM" id="SSF50022">
    <property type="entry name" value="ISP domain"/>
    <property type="match status" value="1"/>
</dbReference>
<evidence type="ECO:0000256" key="3">
    <source>
        <dbReference type="ARBA" id="ARBA00022714"/>
    </source>
</evidence>
<feature type="domain" description="Rieske" evidence="11">
    <location>
        <begin position="73"/>
        <end position="165"/>
    </location>
</feature>
<keyword evidence="5" id="KW-0408">Iron</keyword>
<reference evidence="12" key="1">
    <citation type="submission" date="2021-04" db="EMBL/GenBank/DDBJ databases">
        <title>Sequencing of actinobacteria type strains.</title>
        <authorList>
            <person name="Nguyen G.-S."/>
            <person name="Wentzel A."/>
        </authorList>
    </citation>
    <scope>NUCLEOTIDE SEQUENCE</scope>
    <source>
        <strain evidence="12">DSM 42095</strain>
    </source>
</reference>
<dbReference type="GO" id="GO:0004497">
    <property type="term" value="F:monooxygenase activity"/>
    <property type="evidence" value="ECO:0007669"/>
    <property type="project" value="UniProtKB-ARBA"/>
</dbReference>
<evidence type="ECO:0000256" key="5">
    <source>
        <dbReference type="ARBA" id="ARBA00023004"/>
    </source>
</evidence>
<organism evidence="12 13">
    <name type="scientific">Streptomyces daliensis</name>
    <dbReference type="NCBI Taxonomy" id="299421"/>
    <lineage>
        <taxon>Bacteria</taxon>
        <taxon>Bacillati</taxon>
        <taxon>Actinomycetota</taxon>
        <taxon>Actinomycetes</taxon>
        <taxon>Kitasatosporales</taxon>
        <taxon>Streptomycetaceae</taxon>
        <taxon>Streptomyces</taxon>
    </lineage>
</organism>
<dbReference type="Pfam" id="PF00355">
    <property type="entry name" value="Rieske"/>
    <property type="match status" value="1"/>
</dbReference>
<evidence type="ECO:0000313" key="13">
    <source>
        <dbReference type="Proteomes" id="UP000675554"/>
    </source>
</evidence>
<dbReference type="GO" id="GO:0046872">
    <property type="term" value="F:metal ion binding"/>
    <property type="evidence" value="ECO:0007669"/>
    <property type="project" value="UniProtKB-KW"/>
</dbReference>
<keyword evidence="7" id="KW-1015">Disulfide bond</keyword>
<comment type="cofactor">
    <cofactor evidence="9">
        <name>[2Fe-2S] cluster</name>
        <dbReference type="ChEBI" id="CHEBI:190135"/>
    </cofactor>
</comment>
<dbReference type="Proteomes" id="UP000675554">
    <property type="component" value="Unassembled WGS sequence"/>
</dbReference>
<evidence type="ECO:0000259" key="11">
    <source>
        <dbReference type="PROSITE" id="PS51296"/>
    </source>
</evidence>
<dbReference type="PRINTS" id="PR00162">
    <property type="entry name" value="RIESKE"/>
</dbReference>
<name>A0A8T4IL35_9ACTN</name>
<feature type="region of interest" description="Disordered" evidence="10">
    <location>
        <begin position="140"/>
        <end position="167"/>
    </location>
</feature>
<keyword evidence="13" id="KW-1185">Reference proteome</keyword>
<evidence type="ECO:0000313" key="12">
    <source>
        <dbReference type="EMBL" id="MBR7672649.1"/>
    </source>
</evidence>
<evidence type="ECO:0000256" key="1">
    <source>
        <dbReference type="ARBA" id="ARBA00002494"/>
    </source>
</evidence>
<dbReference type="PROSITE" id="PS51296">
    <property type="entry name" value="RIESKE"/>
    <property type="match status" value="1"/>
</dbReference>
<evidence type="ECO:0000256" key="6">
    <source>
        <dbReference type="ARBA" id="ARBA00023014"/>
    </source>
</evidence>
<keyword evidence="3" id="KW-0001">2Fe-2S</keyword>
<dbReference type="InterPro" id="IPR017941">
    <property type="entry name" value="Rieske_2Fe-2S"/>
</dbReference>
<dbReference type="GO" id="GO:0016020">
    <property type="term" value="C:membrane"/>
    <property type="evidence" value="ECO:0007669"/>
    <property type="project" value="InterPro"/>
</dbReference>
<sequence length="167" mass="16537">MNASLTSRLTSRRTSHLASRRSVLAAAGTVGLATALVACGGSGEEDGQEAGDAAPEGDAGEDAEDGSGAGEGQELGKAADIPEGGGKVFKEQKVVVTQPSAGQYKAYSATCTHKGCLVTEVANGTIKCPCHGSSFSISDGSVSGGPATRPLPSAKVSVEGGTVRLDD</sequence>
<dbReference type="Gene3D" id="2.102.10.10">
    <property type="entry name" value="Rieske [2Fe-2S] iron-sulphur domain"/>
    <property type="match status" value="1"/>
</dbReference>
<keyword evidence="6" id="KW-0411">Iron-sulfur</keyword>
<feature type="region of interest" description="Disordered" evidence="10">
    <location>
        <begin position="41"/>
        <end position="84"/>
    </location>
</feature>
<gene>
    <name evidence="12" type="ORF">KDA82_06350</name>
</gene>
<comment type="caution">
    <text evidence="12">The sequence shown here is derived from an EMBL/GenBank/DDBJ whole genome shotgun (WGS) entry which is preliminary data.</text>
</comment>
<evidence type="ECO:0000256" key="8">
    <source>
        <dbReference type="ARBA" id="ARBA00029586"/>
    </source>
</evidence>
<evidence type="ECO:0000256" key="9">
    <source>
        <dbReference type="ARBA" id="ARBA00034078"/>
    </source>
</evidence>
<protein>
    <recommendedName>
        <fullName evidence="2">Cytochrome bc1 complex Rieske iron-sulfur subunit</fullName>
    </recommendedName>
    <alternativeName>
        <fullName evidence="8">Cytochrome bc1 reductase complex subunit QcrA</fullName>
    </alternativeName>
</protein>
<dbReference type="InterPro" id="IPR005805">
    <property type="entry name" value="Rieske_Fe-S_prot_C"/>
</dbReference>
<evidence type="ECO:0000256" key="4">
    <source>
        <dbReference type="ARBA" id="ARBA00022723"/>
    </source>
</evidence>
<evidence type="ECO:0000256" key="10">
    <source>
        <dbReference type="SAM" id="MobiDB-lite"/>
    </source>
</evidence>
<keyword evidence="4" id="KW-0479">Metal-binding</keyword>
<evidence type="ECO:0000256" key="7">
    <source>
        <dbReference type="ARBA" id="ARBA00023157"/>
    </source>
</evidence>
<dbReference type="CDD" id="cd03467">
    <property type="entry name" value="Rieske"/>
    <property type="match status" value="1"/>
</dbReference>
<dbReference type="InterPro" id="IPR014349">
    <property type="entry name" value="Rieske_Fe-S_prot"/>
</dbReference>
<dbReference type="AlphaFoldDB" id="A0A8T4IL35"/>
<proteinExistence type="predicted"/>
<dbReference type="EMBL" id="JAGSMN010000121">
    <property type="protein sequence ID" value="MBR7672649.1"/>
    <property type="molecule type" value="Genomic_DNA"/>
</dbReference>
<accession>A0A8T4IL35</accession>
<dbReference type="FunFam" id="2.102.10.10:FF:000016">
    <property type="entry name" value="Nitrite reductase/ring-hydroxylating ferredoxin subunit"/>
    <property type="match status" value="1"/>
</dbReference>
<dbReference type="GO" id="GO:0051537">
    <property type="term" value="F:2 iron, 2 sulfur cluster binding"/>
    <property type="evidence" value="ECO:0007669"/>
    <property type="project" value="UniProtKB-KW"/>
</dbReference>
<dbReference type="PANTHER" id="PTHR10134">
    <property type="entry name" value="CYTOCHROME B-C1 COMPLEX SUBUNIT RIESKE, MITOCHONDRIAL"/>
    <property type="match status" value="1"/>
</dbReference>
<dbReference type="GO" id="GO:0016705">
    <property type="term" value="F:oxidoreductase activity, acting on paired donors, with incorporation or reduction of molecular oxygen"/>
    <property type="evidence" value="ECO:0007669"/>
    <property type="project" value="UniProtKB-ARBA"/>
</dbReference>
<dbReference type="InterPro" id="IPR036922">
    <property type="entry name" value="Rieske_2Fe-2S_sf"/>
</dbReference>